<keyword evidence="3" id="KW-1185">Reference proteome</keyword>
<organism evidence="2 3">
    <name type="scientific">Euplotes crassus</name>
    <dbReference type="NCBI Taxonomy" id="5936"/>
    <lineage>
        <taxon>Eukaryota</taxon>
        <taxon>Sar</taxon>
        <taxon>Alveolata</taxon>
        <taxon>Ciliophora</taxon>
        <taxon>Intramacronucleata</taxon>
        <taxon>Spirotrichea</taxon>
        <taxon>Hypotrichia</taxon>
        <taxon>Euplotida</taxon>
        <taxon>Euplotidae</taxon>
        <taxon>Moneuplotes</taxon>
    </lineage>
</organism>
<gene>
    <name evidence="2" type="ORF">ECRASSUSDP1_LOCUS22064</name>
</gene>
<evidence type="ECO:0000313" key="2">
    <source>
        <dbReference type="EMBL" id="CAI2380627.1"/>
    </source>
</evidence>
<comment type="caution">
    <text evidence="2">The sequence shown here is derived from an EMBL/GenBank/DDBJ whole genome shotgun (WGS) entry which is preliminary data.</text>
</comment>
<dbReference type="Proteomes" id="UP001295684">
    <property type="component" value="Unassembled WGS sequence"/>
</dbReference>
<dbReference type="AlphaFoldDB" id="A0AAD1XZA9"/>
<feature type="transmembrane region" description="Helical" evidence="1">
    <location>
        <begin position="99"/>
        <end position="118"/>
    </location>
</feature>
<keyword evidence="1" id="KW-1133">Transmembrane helix</keyword>
<protein>
    <recommendedName>
        <fullName evidence="4">Transmembrane protein</fullName>
    </recommendedName>
</protein>
<feature type="transmembrane region" description="Helical" evidence="1">
    <location>
        <begin position="130"/>
        <end position="147"/>
    </location>
</feature>
<name>A0AAD1XZA9_EUPCR</name>
<sequence length="188" mass="22479">MADKAYTHFEFDPIWKLCYDKIFRPERFELVKELSELDIDSDNFERMEVKQKMMERFENLHTFPENSKEIFKNELKNESMADVLENAYFVQQYNLVTKVAILKLCLPPTVIMFTTRLIYPALFKRRMKPFFGLISFGCGALSIYILYVNKVYMEPMRQNLLLKYSKELKVYDPNIKLPQKKLADPKED</sequence>
<proteinExistence type="predicted"/>
<reference evidence="2" key="1">
    <citation type="submission" date="2023-07" db="EMBL/GenBank/DDBJ databases">
        <authorList>
            <consortium name="AG Swart"/>
            <person name="Singh M."/>
            <person name="Singh A."/>
            <person name="Seah K."/>
            <person name="Emmerich C."/>
        </authorList>
    </citation>
    <scope>NUCLEOTIDE SEQUENCE</scope>
    <source>
        <strain evidence="2">DP1</strain>
    </source>
</reference>
<dbReference type="EMBL" id="CAMPGE010022593">
    <property type="protein sequence ID" value="CAI2380627.1"/>
    <property type="molecule type" value="Genomic_DNA"/>
</dbReference>
<keyword evidence="1" id="KW-0472">Membrane</keyword>
<accession>A0AAD1XZA9</accession>
<evidence type="ECO:0008006" key="4">
    <source>
        <dbReference type="Google" id="ProtNLM"/>
    </source>
</evidence>
<keyword evidence="1" id="KW-0812">Transmembrane</keyword>
<evidence type="ECO:0000313" key="3">
    <source>
        <dbReference type="Proteomes" id="UP001295684"/>
    </source>
</evidence>
<evidence type="ECO:0000256" key="1">
    <source>
        <dbReference type="SAM" id="Phobius"/>
    </source>
</evidence>